<dbReference type="NCBIfam" id="TIGR00613">
    <property type="entry name" value="reco"/>
    <property type="match status" value="1"/>
</dbReference>
<feature type="non-terminal residue" evidence="8">
    <location>
        <position position="238"/>
    </location>
</feature>
<evidence type="ECO:0000256" key="4">
    <source>
        <dbReference type="ARBA" id="ARBA00023172"/>
    </source>
</evidence>
<evidence type="ECO:0000256" key="3">
    <source>
        <dbReference type="ARBA" id="ARBA00022763"/>
    </source>
</evidence>
<name>A0A381ZE45_9ZZZZ</name>
<dbReference type="AlphaFoldDB" id="A0A381ZE45"/>
<gene>
    <name evidence="8" type="ORF">METZ01_LOCUS140333</name>
</gene>
<dbReference type="GO" id="GO:0006310">
    <property type="term" value="P:DNA recombination"/>
    <property type="evidence" value="ECO:0007669"/>
    <property type="project" value="UniProtKB-KW"/>
</dbReference>
<dbReference type="PANTHER" id="PTHR33991">
    <property type="entry name" value="DNA REPAIR PROTEIN RECO"/>
    <property type="match status" value="1"/>
</dbReference>
<feature type="domain" description="DNA replication/recombination mediator RecO N-terminal" evidence="7">
    <location>
        <begin position="1"/>
        <end position="78"/>
    </location>
</feature>
<dbReference type="HAMAP" id="MF_00201">
    <property type="entry name" value="RecO"/>
    <property type="match status" value="1"/>
</dbReference>
<dbReference type="InterPro" id="IPR037278">
    <property type="entry name" value="ARFGAP/RecO"/>
</dbReference>
<dbReference type="Pfam" id="PF02565">
    <property type="entry name" value="RecO_C"/>
    <property type="match status" value="1"/>
</dbReference>
<dbReference type="EMBL" id="UINC01020950">
    <property type="protein sequence ID" value="SVA87479.1"/>
    <property type="molecule type" value="Genomic_DNA"/>
</dbReference>
<sequence length="238" mass="26876">MKVIETDGIVLKTMDFKENDSILTFLTPEAGKIAGVLHGGKSTRSGNSAKTELFVTNHLEFSIKTGAELVRIRKCELLVSHAQIRQNYSKFLHACYLSELLLFCEIPVVESEDYFNLLKRTISQLSEFDNCAEIKLNFEIQLLKLLGIIPSLKSCTVCENFLWKRNSGELMSPKYSIPHQLDSIQGGIRCPSCFVNSSYTSTLHPGCLSFLHNRISGRDNRFKIKPTQNNLKELDQAL</sequence>
<comment type="similarity">
    <text evidence="1">Belongs to the RecO family.</text>
</comment>
<dbReference type="InterPro" id="IPR022572">
    <property type="entry name" value="DNA_rep/recomb_RecO_N"/>
</dbReference>
<dbReference type="SUPFAM" id="SSF57863">
    <property type="entry name" value="ArfGap/RecO-like zinc finger"/>
    <property type="match status" value="1"/>
</dbReference>
<evidence type="ECO:0000256" key="1">
    <source>
        <dbReference type="ARBA" id="ARBA00007452"/>
    </source>
</evidence>
<dbReference type="InterPro" id="IPR042242">
    <property type="entry name" value="RecO_C"/>
</dbReference>
<keyword evidence="3" id="KW-0227">DNA damage</keyword>
<dbReference type="InterPro" id="IPR012340">
    <property type="entry name" value="NA-bd_OB-fold"/>
</dbReference>
<keyword evidence="5" id="KW-0234">DNA repair</keyword>
<dbReference type="InterPro" id="IPR003717">
    <property type="entry name" value="RecO"/>
</dbReference>
<proteinExistence type="inferred from homology"/>
<dbReference type="Pfam" id="PF11967">
    <property type="entry name" value="RecO_N"/>
    <property type="match status" value="1"/>
</dbReference>
<dbReference type="PANTHER" id="PTHR33991:SF1">
    <property type="entry name" value="DNA REPAIR PROTEIN RECO"/>
    <property type="match status" value="1"/>
</dbReference>
<reference evidence="8" key="1">
    <citation type="submission" date="2018-05" db="EMBL/GenBank/DDBJ databases">
        <authorList>
            <person name="Lanie J.A."/>
            <person name="Ng W.-L."/>
            <person name="Kazmierczak K.M."/>
            <person name="Andrzejewski T.M."/>
            <person name="Davidsen T.M."/>
            <person name="Wayne K.J."/>
            <person name="Tettelin H."/>
            <person name="Glass J.I."/>
            <person name="Rusch D."/>
            <person name="Podicherti R."/>
            <person name="Tsui H.-C.T."/>
            <person name="Winkler M.E."/>
        </authorList>
    </citation>
    <scope>NUCLEOTIDE SEQUENCE</scope>
</reference>
<dbReference type="Gene3D" id="1.20.1440.120">
    <property type="entry name" value="Recombination protein O, C-terminal domain"/>
    <property type="match status" value="1"/>
</dbReference>
<evidence type="ECO:0000313" key="8">
    <source>
        <dbReference type="EMBL" id="SVA87479.1"/>
    </source>
</evidence>
<dbReference type="GO" id="GO:0006302">
    <property type="term" value="P:double-strand break repair"/>
    <property type="evidence" value="ECO:0007669"/>
    <property type="project" value="TreeGrafter"/>
</dbReference>
<organism evidence="8">
    <name type="scientific">marine metagenome</name>
    <dbReference type="NCBI Taxonomy" id="408172"/>
    <lineage>
        <taxon>unclassified sequences</taxon>
        <taxon>metagenomes</taxon>
        <taxon>ecological metagenomes</taxon>
    </lineage>
</organism>
<evidence type="ECO:0000256" key="5">
    <source>
        <dbReference type="ARBA" id="ARBA00023204"/>
    </source>
</evidence>
<accession>A0A381ZE45</accession>
<evidence type="ECO:0000259" key="7">
    <source>
        <dbReference type="Pfam" id="PF11967"/>
    </source>
</evidence>
<evidence type="ECO:0000256" key="2">
    <source>
        <dbReference type="ARBA" id="ARBA00021310"/>
    </source>
</evidence>
<evidence type="ECO:0000256" key="6">
    <source>
        <dbReference type="ARBA" id="ARBA00033409"/>
    </source>
</evidence>
<protein>
    <recommendedName>
        <fullName evidence="2">DNA repair protein RecO</fullName>
    </recommendedName>
    <alternativeName>
        <fullName evidence="6">Recombination protein O</fullName>
    </alternativeName>
</protein>
<dbReference type="GO" id="GO:0043590">
    <property type="term" value="C:bacterial nucleoid"/>
    <property type="evidence" value="ECO:0007669"/>
    <property type="project" value="TreeGrafter"/>
</dbReference>
<dbReference type="Gene3D" id="2.40.50.140">
    <property type="entry name" value="Nucleic acid-binding proteins"/>
    <property type="match status" value="1"/>
</dbReference>
<dbReference type="SUPFAM" id="SSF50249">
    <property type="entry name" value="Nucleic acid-binding proteins"/>
    <property type="match status" value="1"/>
</dbReference>
<keyword evidence="4" id="KW-0233">DNA recombination</keyword>